<proteinExistence type="predicted"/>
<reference evidence="1" key="1">
    <citation type="submission" date="2021-04" db="EMBL/GenBank/DDBJ databases">
        <authorList>
            <person name="Rodrigo-Torres L."/>
            <person name="Arahal R. D."/>
            <person name="Lucena T."/>
        </authorList>
    </citation>
    <scope>NUCLEOTIDE SEQUENCE</scope>
    <source>
        <strain evidence="1">CECT 9275</strain>
    </source>
</reference>
<organism evidence="1 2">
    <name type="scientific">Dyadobacter helix</name>
    <dbReference type="NCBI Taxonomy" id="2822344"/>
    <lineage>
        <taxon>Bacteria</taxon>
        <taxon>Pseudomonadati</taxon>
        <taxon>Bacteroidota</taxon>
        <taxon>Cytophagia</taxon>
        <taxon>Cytophagales</taxon>
        <taxon>Spirosomataceae</taxon>
        <taxon>Dyadobacter</taxon>
    </lineage>
</organism>
<evidence type="ECO:0000313" key="2">
    <source>
        <dbReference type="Proteomes" id="UP000680038"/>
    </source>
</evidence>
<dbReference type="Proteomes" id="UP000680038">
    <property type="component" value="Unassembled WGS sequence"/>
</dbReference>
<dbReference type="AlphaFoldDB" id="A0A916JD61"/>
<gene>
    <name evidence="1" type="ORF">DYBT9275_01207</name>
</gene>
<comment type="caution">
    <text evidence="1">The sequence shown here is derived from an EMBL/GenBank/DDBJ whole genome shotgun (WGS) entry which is preliminary data.</text>
</comment>
<accession>A0A916JD61</accession>
<dbReference type="EMBL" id="CAJRAF010000001">
    <property type="protein sequence ID" value="CAG4993650.1"/>
    <property type="molecule type" value="Genomic_DNA"/>
</dbReference>
<sequence>MKVLNLSDWFKKLAPVKKLVERKWNFIEFR</sequence>
<evidence type="ECO:0000313" key="1">
    <source>
        <dbReference type="EMBL" id="CAG4993650.1"/>
    </source>
</evidence>
<name>A0A916JD61_9BACT</name>
<keyword evidence="2" id="KW-1185">Reference proteome</keyword>
<protein>
    <submittedName>
        <fullName evidence="1">Uncharacterized protein</fullName>
    </submittedName>
</protein>